<evidence type="ECO:0000313" key="6">
    <source>
        <dbReference type="EMBL" id="QPH53958.1"/>
    </source>
</evidence>
<comment type="similarity">
    <text evidence="1">Belongs to the LysR transcriptional regulatory family.</text>
</comment>
<dbReference type="KEGG" id="poz:I0K15_19650"/>
<dbReference type="AlphaFoldDB" id="A0A7S9QC95"/>
<dbReference type="GO" id="GO:0003700">
    <property type="term" value="F:DNA-binding transcription factor activity"/>
    <property type="evidence" value="ECO:0007669"/>
    <property type="project" value="InterPro"/>
</dbReference>
<evidence type="ECO:0000256" key="4">
    <source>
        <dbReference type="ARBA" id="ARBA00023163"/>
    </source>
</evidence>
<keyword evidence="3" id="KW-0238">DNA-binding</keyword>
<dbReference type="Gene3D" id="3.40.190.10">
    <property type="entry name" value="Periplasmic binding protein-like II"/>
    <property type="match status" value="2"/>
</dbReference>
<evidence type="ECO:0000256" key="1">
    <source>
        <dbReference type="ARBA" id="ARBA00009437"/>
    </source>
</evidence>
<protein>
    <submittedName>
        <fullName evidence="6">LysR family transcriptional regulator</fullName>
    </submittedName>
</protein>
<dbReference type="PROSITE" id="PS50931">
    <property type="entry name" value="HTH_LYSR"/>
    <property type="match status" value="1"/>
</dbReference>
<dbReference type="GO" id="GO:0003677">
    <property type="term" value="F:DNA binding"/>
    <property type="evidence" value="ECO:0007669"/>
    <property type="project" value="UniProtKB-KW"/>
</dbReference>
<sequence length="304" mass="33432">MNLAAFDLNLLTAFDALMAERHVGRAAARIGIGQPAMSKRLATLRLLLRDDLFTRTRTGVRPTARAIELAEPVRASLATLEAALGGHRAFRPERAERTFRVSMTDHIAAVLLPPLMAELGRVAPHVTLSVRFVNRLDVADALTDGDLDLAMTILPDAPPPIRKADLFEESFVCLVAADHPGIRLPEGETIPLDLYLGYPHVLVTMAGDTWGFVDRLLADMGHKRHLGLALPYNLVVPEVVAGTNMIVTLAERVADRFADADVQRLAAPVPWDPYTETMLWHRRNDGDPGLAWLRRVIAEVCITV</sequence>
<dbReference type="InterPro" id="IPR000847">
    <property type="entry name" value="LysR_HTH_N"/>
</dbReference>
<dbReference type="EMBL" id="CP064942">
    <property type="protein sequence ID" value="QPH53958.1"/>
    <property type="molecule type" value="Genomic_DNA"/>
</dbReference>
<dbReference type="SUPFAM" id="SSF53850">
    <property type="entry name" value="Periplasmic binding protein-like II"/>
    <property type="match status" value="1"/>
</dbReference>
<evidence type="ECO:0000256" key="3">
    <source>
        <dbReference type="ARBA" id="ARBA00023125"/>
    </source>
</evidence>
<accession>A0A7S9QC95</accession>
<evidence type="ECO:0000256" key="2">
    <source>
        <dbReference type="ARBA" id="ARBA00023015"/>
    </source>
</evidence>
<dbReference type="CDD" id="cd08417">
    <property type="entry name" value="PBP2_Nitroaromatics_like"/>
    <property type="match status" value="1"/>
</dbReference>
<dbReference type="InterPro" id="IPR005119">
    <property type="entry name" value="LysR_subst-bd"/>
</dbReference>
<dbReference type="InterPro" id="IPR050389">
    <property type="entry name" value="LysR-type_TF"/>
</dbReference>
<evidence type="ECO:0000313" key="7">
    <source>
        <dbReference type="Proteomes" id="UP000594800"/>
    </source>
</evidence>
<feature type="domain" description="HTH lysR-type" evidence="5">
    <location>
        <begin position="6"/>
        <end position="63"/>
    </location>
</feature>
<keyword evidence="4" id="KW-0804">Transcription</keyword>
<keyword evidence="7" id="KW-1185">Reference proteome</keyword>
<reference evidence="6 7" key="1">
    <citation type="submission" date="2020-11" db="EMBL/GenBank/DDBJ databases">
        <title>Description of Pontivivens ytuae sp. nov. isolated from deep sea sediment of Mariana Trench.</title>
        <authorList>
            <person name="Wang Z."/>
            <person name="Sun Q.-L."/>
            <person name="Xu X.-D."/>
            <person name="Tang Y.-Z."/>
            <person name="Zhang J."/>
        </authorList>
    </citation>
    <scope>NUCLEOTIDE SEQUENCE [LARGE SCALE GENOMIC DNA]</scope>
    <source>
        <strain evidence="6 7">MT2928</strain>
    </source>
</reference>
<name>A0A7S9QC95_9RHOB</name>
<dbReference type="Pfam" id="PF00126">
    <property type="entry name" value="HTH_1"/>
    <property type="match status" value="1"/>
</dbReference>
<dbReference type="SUPFAM" id="SSF46785">
    <property type="entry name" value="Winged helix' DNA-binding domain"/>
    <property type="match status" value="1"/>
</dbReference>
<dbReference type="InterPro" id="IPR037402">
    <property type="entry name" value="YidZ_PBP2"/>
</dbReference>
<dbReference type="InterPro" id="IPR036390">
    <property type="entry name" value="WH_DNA-bd_sf"/>
</dbReference>
<dbReference type="RefSeq" id="WP_196103167.1">
    <property type="nucleotide sequence ID" value="NZ_CP064942.1"/>
</dbReference>
<keyword evidence="2" id="KW-0805">Transcription regulation</keyword>
<evidence type="ECO:0000259" key="5">
    <source>
        <dbReference type="PROSITE" id="PS50931"/>
    </source>
</evidence>
<organism evidence="6 7">
    <name type="scientific">Pontivivens ytuae</name>
    <dbReference type="NCBI Taxonomy" id="2789856"/>
    <lineage>
        <taxon>Bacteria</taxon>
        <taxon>Pseudomonadati</taxon>
        <taxon>Pseudomonadota</taxon>
        <taxon>Alphaproteobacteria</taxon>
        <taxon>Rhodobacterales</taxon>
        <taxon>Paracoccaceae</taxon>
        <taxon>Pontivivens</taxon>
    </lineage>
</organism>
<dbReference type="Proteomes" id="UP000594800">
    <property type="component" value="Chromosome"/>
</dbReference>
<dbReference type="PANTHER" id="PTHR30118">
    <property type="entry name" value="HTH-TYPE TRANSCRIPTIONAL REGULATOR LEUO-RELATED"/>
    <property type="match status" value="1"/>
</dbReference>
<dbReference type="Pfam" id="PF03466">
    <property type="entry name" value="LysR_substrate"/>
    <property type="match status" value="1"/>
</dbReference>
<proteinExistence type="inferred from homology"/>
<dbReference type="Gene3D" id="1.10.10.10">
    <property type="entry name" value="Winged helix-like DNA-binding domain superfamily/Winged helix DNA-binding domain"/>
    <property type="match status" value="1"/>
</dbReference>
<dbReference type="InterPro" id="IPR036388">
    <property type="entry name" value="WH-like_DNA-bd_sf"/>
</dbReference>
<dbReference type="PANTHER" id="PTHR30118:SF15">
    <property type="entry name" value="TRANSCRIPTIONAL REGULATORY PROTEIN"/>
    <property type="match status" value="1"/>
</dbReference>
<gene>
    <name evidence="6" type="ORF">I0K15_19650</name>
</gene>